<dbReference type="STRING" id="1245469.S58_18470"/>
<dbReference type="Proteomes" id="UP000011841">
    <property type="component" value="Chromosome"/>
</dbReference>
<dbReference type="PROSITE" id="PS01124">
    <property type="entry name" value="HTH_ARAC_FAMILY_2"/>
    <property type="match status" value="1"/>
</dbReference>
<dbReference type="eggNOG" id="COG2207">
    <property type="taxonomic scope" value="Bacteria"/>
</dbReference>
<keyword evidence="1" id="KW-0805">Transcription regulation</keyword>
<evidence type="ECO:0000259" key="3">
    <source>
        <dbReference type="PROSITE" id="PS01124"/>
    </source>
</evidence>
<dbReference type="InterPro" id="IPR035418">
    <property type="entry name" value="AraC-bd_2"/>
</dbReference>
<keyword evidence="5" id="KW-1185">Reference proteome</keyword>
<dbReference type="Gene3D" id="1.10.10.60">
    <property type="entry name" value="Homeodomain-like"/>
    <property type="match status" value="1"/>
</dbReference>
<dbReference type="KEGG" id="aol:S58_18470"/>
<evidence type="ECO:0000313" key="4">
    <source>
        <dbReference type="EMBL" id="BAM87854.1"/>
    </source>
</evidence>
<accession>M4Z3Z6</accession>
<keyword evidence="2" id="KW-0804">Transcription</keyword>
<dbReference type="AlphaFoldDB" id="M4Z3Z6"/>
<dbReference type="Pfam" id="PF12833">
    <property type="entry name" value="HTH_18"/>
    <property type="match status" value="1"/>
</dbReference>
<dbReference type="RefSeq" id="WP_015664982.1">
    <property type="nucleotide sequence ID" value="NC_020453.1"/>
</dbReference>
<dbReference type="SUPFAM" id="SSF46689">
    <property type="entry name" value="Homeodomain-like"/>
    <property type="match status" value="1"/>
</dbReference>
<proteinExistence type="predicted"/>
<organism evidence="4 5">
    <name type="scientific">Bradyrhizobium oligotrophicum S58</name>
    <dbReference type="NCBI Taxonomy" id="1245469"/>
    <lineage>
        <taxon>Bacteria</taxon>
        <taxon>Pseudomonadati</taxon>
        <taxon>Pseudomonadota</taxon>
        <taxon>Alphaproteobacteria</taxon>
        <taxon>Hyphomicrobiales</taxon>
        <taxon>Nitrobacteraceae</taxon>
        <taxon>Bradyrhizobium</taxon>
    </lineage>
</organism>
<dbReference type="InterPro" id="IPR018060">
    <property type="entry name" value="HTH_AraC"/>
</dbReference>
<dbReference type="OrthoDB" id="7285481at2"/>
<feature type="domain" description="HTH araC/xylS-type" evidence="3">
    <location>
        <begin position="243"/>
        <end position="343"/>
    </location>
</feature>
<dbReference type="SMART" id="SM00342">
    <property type="entry name" value="HTH_ARAC"/>
    <property type="match status" value="1"/>
</dbReference>
<evidence type="ECO:0000256" key="1">
    <source>
        <dbReference type="ARBA" id="ARBA00023015"/>
    </source>
</evidence>
<sequence length="351" mass="38117">MTANAASDRSWGRSAAPRLSAYGRVATHDVDEAAEQIGRIFCPHGLQPKAATARDFRALHNCAAFDGFSINYVAYGGEVTIDPGCLDRFFLVQLPFAGTASIRTAAREIASGPDRAGSLLSPTLPTRMVWHDCAQLILLLDRRLVEQRAAALSGRAVQPVEFDPTVALSADHGSRLRAHMLELAELAERLTDGFGGARKLPAIVAANWRETLLDILFQQPSNGLSEAIRLHSGRIETLPQAVRRARDQLDAHAAEPLDLAQLAASAGIGIRALQGGFRRHFGMSISDMLLDIRLAKLNAQLMVAAPDARIIDIAFELGFAHLGRMAGAYRDKFGEPPSATLQRRQRARFTN</sequence>
<evidence type="ECO:0000256" key="2">
    <source>
        <dbReference type="ARBA" id="ARBA00023163"/>
    </source>
</evidence>
<protein>
    <submittedName>
        <fullName evidence="4">Putative transcriptional regulator, AraC/XylS family</fullName>
    </submittedName>
</protein>
<gene>
    <name evidence="4" type="ORF">S58_18470</name>
</gene>
<dbReference type="EMBL" id="AP012603">
    <property type="protein sequence ID" value="BAM87854.1"/>
    <property type="molecule type" value="Genomic_DNA"/>
</dbReference>
<dbReference type="GO" id="GO:0003700">
    <property type="term" value="F:DNA-binding transcription factor activity"/>
    <property type="evidence" value="ECO:0007669"/>
    <property type="project" value="InterPro"/>
</dbReference>
<dbReference type="GO" id="GO:0043565">
    <property type="term" value="F:sequence-specific DNA binding"/>
    <property type="evidence" value="ECO:0007669"/>
    <property type="project" value="InterPro"/>
</dbReference>
<dbReference type="GeneID" id="301815769"/>
<dbReference type="PANTHER" id="PTHR47893">
    <property type="entry name" value="REGULATORY PROTEIN PCHR"/>
    <property type="match status" value="1"/>
</dbReference>
<dbReference type="InterPro" id="IPR009057">
    <property type="entry name" value="Homeodomain-like_sf"/>
</dbReference>
<evidence type="ECO:0000313" key="5">
    <source>
        <dbReference type="Proteomes" id="UP000011841"/>
    </source>
</evidence>
<dbReference type="PATRIC" id="fig|1245469.3.peg.1884"/>
<reference evidence="4 5" key="1">
    <citation type="journal article" date="2013" name="Appl. Environ. Microbiol.">
        <title>Genome analysis suggests that the soil oligotrophic bacterium Agromonas oligotrophica (Bradyrhizobium oligotrophicum) is a nitrogen-fixing symbiont of Aeschynomene indica.</title>
        <authorList>
            <person name="Okubo T."/>
            <person name="Fukushima S."/>
            <person name="Itakura M."/>
            <person name="Oshima K."/>
            <person name="Longtonglang A."/>
            <person name="Teaumroong N."/>
            <person name="Mitsui H."/>
            <person name="Hattori M."/>
            <person name="Hattori R."/>
            <person name="Hattori T."/>
            <person name="Minamisawa K."/>
        </authorList>
    </citation>
    <scope>NUCLEOTIDE SEQUENCE [LARGE SCALE GENOMIC DNA]</scope>
    <source>
        <strain evidence="4 5">S58</strain>
    </source>
</reference>
<dbReference type="PANTHER" id="PTHR47893:SF1">
    <property type="entry name" value="REGULATORY PROTEIN PCHR"/>
    <property type="match status" value="1"/>
</dbReference>
<dbReference type="HOGENOM" id="CLU_047930_0_0_5"/>
<dbReference type="InterPro" id="IPR053142">
    <property type="entry name" value="PchR_regulatory_protein"/>
</dbReference>
<dbReference type="Pfam" id="PF14525">
    <property type="entry name" value="AraC_binding_2"/>
    <property type="match status" value="1"/>
</dbReference>
<name>M4Z3Z6_9BRAD</name>